<comment type="caution">
    <text evidence="1">The sequence shown here is derived from an EMBL/GenBank/DDBJ whole genome shotgun (WGS) entry which is preliminary data.</text>
</comment>
<reference evidence="1" key="1">
    <citation type="journal article" date="2021" name="Open Biol.">
        <title>Shared evolutionary footprints suggest mitochondrial oxidative damage underlies multiple complex I losses in fungi.</title>
        <authorList>
            <person name="Schikora-Tamarit M.A."/>
            <person name="Marcet-Houben M."/>
            <person name="Nosek J."/>
            <person name="Gabaldon T."/>
        </authorList>
    </citation>
    <scope>NUCLEOTIDE SEQUENCE</scope>
    <source>
        <strain evidence="1">CBS6341</strain>
    </source>
</reference>
<dbReference type="EMBL" id="JAEUBF010001057">
    <property type="protein sequence ID" value="KAH3673081.1"/>
    <property type="molecule type" value="Genomic_DNA"/>
</dbReference>
<dbReference type="Proteomes" id="UP000769528">
    <property type="component" value="Unassembled WGS sequence"/>
</dbReference>
<proteinExistence type="predicted"/>
<reference evidence="1" key="2">
    <citation type="submission" date="2021-01" db="EMBL/GenBank/DDBJ databases">
        <authorList>
            <person name="Schikora-Tamarit M.A."/>
        </authorList>
    </citation>
    <scope>NUCLEOTIDE SEQUENCE</scope>
    <source>
        <strain evidence="1">CBS6341</strain>
    </source>
</reference>
<sequence>MYWFNSEFSISSSLDESIKSSLTNRAIFGISENSVMFETWINFGLKSTFDVNNDFLVKINSKSSFNSSSNNSFLDSS</sequence>
<evidence type="ECO:0000313" key="1">
    <source>
        <dbReference type="EMBL" id="KAH3673081.1"/>
    </source>
</evidence>
<name>A0A9P8TBJ3_9ASCO</name>
<protein>
    <submittedName>
        <fullName evidence="1">Uncharacterized protein</fullName>
    </submittedName>
</protein>
<keyword evidence="2" id="KW-1185">Reference proteome</keyword>
<gene>
    <name evidence="1" type="ORF">WICMUC_003914</name>
</gene>
<evidence type="ECO:0000313" key="2">
    <source>
        <dbReference type="Proteomes" id="UP000769528"/>
    </source>
</evidence>
<organism evidence="1 2">
    <name type="scientific">Wickerhamomyces mucosus</name>
    <dbReference type="NCBI Taxonomy" id="1378264"/>
    <lineage>
        <taxon>Eukaryota</taxon>
        <taxon>Fungi</taxon>
        <taxon>Dikarya</taxon>
        <taxon>Ascomycota</taxon>
        <taxon>Saccharomycotina</taxon>
        <taxon>Saccharomycetes</taxon>
        <taxon>Phaffomycetales</taxon>
        <taxon>Wickerhamomycetaceae</taxon>
        <taxon>Wickerhamomyces</taxon>
    </lineage>
</organism>
<dbReference type="AlphaFoldDB" id="A0A9P8TBJ3"/>
<accession>A0A9P8TBJ3</accession>